<dbReference type="STRING" id="747676.F4RF49"/>
<sequence length="535" mass="59918">MTSTSPKELTQSIEEWFKAPRFKETKRTYPASLIASKRGALPVHSNSYANLMSRKLFDQLTEAERTGQPLLTMGALDPVQQSQMSEHLPLVYVSGWATSSTFVSGSNEVGPDLADYPYTTVPTQVARLAKAQMLHDRKKWDEAYQLGNEKIETNQLKPIIADGDTGHGGLSSVMKLVKSFGESGVAGIHLEDQLHGGKKCGHQAGKVLVPISEHLSRLRAARLQWDIMGLESLLIARTDSESSKLISSDYDPRDFRFILGIENGDKKSLVEEILEAEERGAAGEEIDEIEKKWLEDVELVTFDEAVERVFEKNGLPPSTYKSYLNKIQSQTNSHTNSLNIAQSYLPSNPKFPLQWNPHLPRTREGYYRFKGGLEAALYRAIQFSPFSDLIWVETKKPDLNQAKLIAKHIKEQFPNKWLVYNLSPSFNWSEHGFSDHDLKSFVWELGKVGFNLQLISLAGLHSTATMTNQLAKSFQKDGMLGYVNLIQRKEKEIGCEVLKHQKWSGSEYIDRILNAVSAGSSSTAATGSDSTEKTF</sequence>
<keyword evidence="8" id="KW-1185">Reference proteome</keyword>
<dbReference type="HOGENOM" id="CLU_019214_2_2_1"/>
<evidence type="ECO:0000256" key="1">
    <source>
        <dbReference type="ARBA" id="ARBA00005704"/>
    </source>
</evidence>
<comment type="cofactor">
    <cofactor evidence="6">
        <name>Mg(2+)</name>
        <dbReference type="ChEBI" id="CHEBI:18420"/>
    </cofactor>
    <text evidence="6">Can also use Mn(2+) ion.</text>
</comment>
<keyword evidence="6" id="KW-0460">Magnesium</keyword>
<dbReference type="Pfam" id="PF00463">
    <property type="entry name" value="ICL"/>
    <property type="match status" value="1"/>
</dbReference>
<organism evidence="8">
    <name type="scientific">Melampsora larici-populina (strain 98AG31 / pathotype 3-4-7)</name>
    <name type="common">Poplar leaf rust fungus</name>
    <dbReference type="NCBI Taxonomy" id="747676"/>
    <lineage>
        <taxon>Eukaryota</taxon>
        <taxon>Fungi</taxon>
        <taxon>Dikarya</taxon>
        <taxon>Basidiomycota</taxon>
        <taxon>Pucciniomycotina</taxon>
        <taxon>Pucciniomycetes</taxon>
        <taxon>Pucciniales</taxon>
        <taxon>Melampsoraceae</taxon>
        <taxon>Melampsora</taxon>
    </lineage>
</organism>
<proteinExistence type="inferred from homology"/>
<dbReference type="AlphaFoldDB" id="F4RF49"/>
<dbReference type="RefSeq" id="XP_007407974.1">
    <property type="nucleotide sequence ID" value="XM_007407912.1"/>
</dbReference>
<dbReference type="PANTHER" id="PTHR21631:SF13">
    <property type="entry name" value="MITOCHONDRIAL 2-METHYLISOCITRATE LYASE ICL2"/>
    <property type="match status" value="1"/>
</dbReference>
<dbReference type="Gene3D" id="3.20.20.60">
    <property type="entry name" value="Phosphoenolpyruvate-binding domains"/>
    <property type="match status" value="1"/>
</dbReference>
<dbReference type="PANTHER" id="PTHR21631">
    <property type="entry name" value="ISOCITRATE LYASE/MALATE SYNTHASE"/>
    <property type="match status" value="1"/>
</dbReference>
<evidence type="ECO:0000313" key="8">
    <source>
        <dbReference type="Proteomes" id="UP000001072"/>
    </source>
</evidence>
<feature type="binding site" evidence="5">
    <location>
        <begin position="421"/>
        <end position="425"/>
    </location>
    <ligand>
        <name>substrate</name>
    </ligand>
</feature>
<dbReference type="NCBIfam" id="TIGR01346">
    <property type="entry name" value="isocit_lyase"/>
    <property type="match status" value="1"/>
</dbReference>
<dbReference type="GO" id="GO:0046872">
    <property type="term" value="F:metal ion binding"/>
    <property type="evidence" value="ECO:0007669"/>
    <property type="project" value="UniProtKB-KW"/>
</dbReference>
<dbReference type="InterPro" id="IPR039556">
    <property type="entry name" value="ICL/PEPM"/>
</dbReference>
<evidence type="ECO:0000256" key="5">
    <source>
        <dbReference type="PIRSR" id="PIRSR001362-2"/>
    </source>
</evidence>
<dbReference type="KEGG" id="mlr:MELLADRAFT_55473"/>
<feature type="binding site" evidence="5">
    <location>
        <begin position="201"/>
        <end position="202"/>
    </location>
    <ligand>
        <name>substrate</name>
    </ligand>
</feature>
<dbReference type="PIRSF" id="PIRSF001362">
    <property type="entry name" value="Isocit_lyase"/>
    <property type="match status" value="1"/>
</dbReference>
<feature type="active site" description="Proton acceptor" evidence="4">
    <location>
        <position position="200"/>
    </location>
</feature>
<dbReference type="GO" id="GO:0005759">
    <property type="term" value="C:mitochondrial matrix"/>
    <property type="evidence" value="ECO:0007669"/>
    <property type="project" value="EnsemblFungi"/>
</dbReference>
<dbReference type="VEuPathDB" id="FungiDB:MELLADRAFT_55473"/>
<dbReference type="GeneID" id="18928974"/>
<dbReference type="SUPFAM" id="SSF51621">
    <property type="entry name" value="Phosphoenolpyruvate/pyruvate domain"/>
    <property type="match status" value="1"/>
</dbReference>
<gene>
    <name evidence="7" type="ORF">MELLADRAFT_55473</name>
</gene>
<dbReference type="InterPro" id="IPR040442">
    <property type="entry name" value="Pyrv_kinase-like_dom_sf"/>
</dbReference>
<dbReference type="FunCoup" id="F4RF49">
    <property type="interactions" value="75"/>
</dbReference>
<comment type="similarity">
    <text evidence="1 3">Belongs to the isocitrate lyase/PEP mutase superfamily. Isocitrate lyase family.</text>
</comment>
<dbReference type="GO" id="GO:0004451">
    <property type="term" value="F:isocitrate lyase activity"/>
    <property type="evidence" value="ECO:0007669"/>
    <property type="project" value="InterPro"/>
</dbReference>
<dbReference type="OrthoDB" id="4078635at2759"/>
<dbReference type="CDD" id="cd00377">
    <property type="entry name" value="ICL_PEPM"/>
    <property type="match status" value="1"/>
</dbReference>
<dbReference type="InterPro" id="IPR015813">
    <property type="entry name" value="Pyrv/PenolPyrv_kinase-like_dom"/>
</dbReference>
<evidence type="ECO:0000256" key="3">
    <source>
        <dbReference type="PIRNR" id="PIRNR001362"/>
    </source>
</evidence>
<dbReference type="Gene3D" id="1.10.10.850">
    <property type="match status" value="1"/>
</dbReference>
<dbReference type="InParanoid" id="F4RF49"/>
<dbReference type="GO" id="GO:0019629">
    <property type="term" value="P:propionate catabolic process, 2-methylcitrate cycle"/>
    <property type="evidence" value="ECO:0007669"/>
    <property type="project" value="EnsemblFungi"/>
</dbReference>
<evidence type="ECO:0000256" key="2">
    <source>
        <dbReference type="ARBA" id="ARBA00023239"/>
    </source>
</evidence>
<name>F4RF49_MELLP</name>
<feature type="binding site" evidence="5">
    <location>
        <position position="456"/>
    </location>
    <ligand>
        <name>substrate</name>
    </ligand>
</feature>
<dbReference type="InterPro" id="IPR006254">
    <property type="entry name" value="Isocitrate_lyase"/>
</dbReference>
<dbReference type="GO" id="GO:0046421">
    <property type="term" value="F:methylisocitrate lyase activity"/>
    <property type="evidence" value="ECO:0007669"/>
    <property type="project" value="EnsemblFungi"/>
</dbReference>
<dbReference type="EMBL" id="GL883099">
    <property type="protein sequence ID" value="EGG09000.1"/>
    <property type="molecule type" value="Genomic_DNA"/>
</dbReference>
<dbReference type="InterPro" id="IPR018523">
    <property type="entry name" value="Isocitrate_lyase_ph_CS"/>
</dbReference>
<feature type="binding site" evidence="5">
    <location>
        <position position="237"/>
    </location>
    <ligand>
        <name>substrate</name>
    </ligand>
</feature>
<evidence type="ECO:0000256" key="6">
    <source>
        <dbReference type="PIRSR" id="PIRSR001362-3"/>
    </source>
</evidence>
<keyword evidence="6" id="KW-0479">Metal-binding</keyword>
<evidence type="ECO:0000313" key="7">
    <source>
        <dbReference type="EMBL" id="EGG09000.1"/>
    </source>
</evidence>
<reference evidence="8" key="1">
    <citation type="journal article" date="2011" name="Proc. Natl. Acad. Sci. U.S.A.">
        <title>Obligate biotrophy features unraveled by the genomic analysis of rust fungi.</title>
        <authorList>
            <person name="Duplessis S."/>
            <person name="Cuomo C.A."/>
            <person name="Lin Y.-C."/>
            <person name="Aerts A."/>
            <person name="Tisserant E."/>
            <person name="Veneault-Fourrey C."/>
            <person name="Joly D.L."/>
            <person name="Hacquard S."/>
            <person name="Amselem J."/>
            <person name="Cantarel B.L."/>
            <person name="Chiu R."/>
            <person name="Coutinho P.M."/>
            <person name="Feau N."/>
            <person name="Field M."/>
            <person name="Frey P."/>
            <person name="Gelhaye E."/>
            <person name="Goldberg J."/>
            <person name="Grabherr M.G."/>
            <person name="Kodira C.D."/>
            <person name="Kohler A."/>
            <person name="Kuees U."/>
            <person name="Lindquist E.A."/>
            <person name="Lucas S.M."/>
            <person name="Mago R."/>
            <person name="Mauceli E."/>
            <person name="Morin E."/>
            <person name="Murat C."/>
            <person name="Pangilinan J.L."/>
            <person name="Park R."/>
            <person name="Pearson M."/>
            <person name="Quesneville H."/>
            <person name="Rouhier N."/>
            <person name="Sakthikumar S."/>
            <person name="Salamov A.A."/>
            <person name="Schmutz J."/>
            <person name="Selles B."/>
            <person name="Shapiro H."/>
            <person name="Tanguay P."/>
            <person name="Tuskan G.A."/>
            <person name="Henrissat B."/>
            <person name="Van de Peer Y."/>
            <person name="Rouze P."/>
            <person name="Ellis J.G."/>
            <person name="Dodds P.N."/>
            <person name="Schein J.E."/>
            <person name="Zhong S."/>
            <person name="Hamelin R.C."/>
            <person name="Grigoriev I.V."/>
            <person name="Szabo L.J."/>
            <person name="Martin F."/>
        </authorList>
    </citation>
    <scope>NUCLEOTIDE SEQUENCE [LARGE SCALE GENOMIC DNA]</scope>
    <source>
        <strain evidence="8">98AG31 / pathotype 3-4-7</strain>
    </source>
</reference>
<dbReference type="eggNOG" id="KOG1260">
    <property type="taxonomic scope" value="Eukaryota"/>
</dbReference>
<accession>F4RF49</accession>
<protein>
    <recommendedName>
        <fullName evidence="3">Isocitrate lyase</fullName>
    </recommendedName>
</protein>
<dbReference type="Proteomes" id="UP000001072">
    <property type="component" value="Unassembled WGS sequence"/>
</dbReference>
<keyword evidence="2 3" id="KW-0456">Lyase</keyword>
<evidence type="ECO:0000256" key="4">
    <source>
        <dbReference type="PIRSR" id="PIRSR001362-1"/>
    </source>
</evidence>
<dbReference type="PROSITE" id="PS00161">
    <property type="entry name" value="ISOCITRATE_LYASE"/>
    <property type="match status" value="1"/>
</dbReference>
<feature type="binding site" evidence="5">
    <location>
        <begin position="94"/>
        <end position="96"/>
    </location>
    <ligand>
        <name>substrate</name>
    </ligand>
</feature>
<feature type="binding site" evidence="6">
    <location>
        <position position="162"/>
    </location>
    <ligand>
        <name>Mg(2+)</name>
        <dbReference type="ChEBI" id="CHEBI:18420"/>
    </ligand>
</feature>